<reference evidence="5" key="1">
    <citation type="journal article" date="2014" name="Int. J. Syst. Evol. Microbiol.">
        <title>Complete genome sequence of Corynebacterium casei LMG S-19264T (=DSM 44701T), isolated from a smear-ripened cheese.</title>
        <authorList>
            <consortium name="US DOE Joint Genome Institute (JGI-PGF)"/>
            <person name="Walter F."/>
            <person name="Albersmeier A."/>
            <person name="Kalinowski J."/>
            <person name="Ruckert C."/>
        </authorList>
    </citation>
    <scope>NUCLEOTIDE SEQUENCE</scope>
    <source>
        <strain evidence="5">KCTC 32296</strain>
    </source>
</reference>
<keyword evidence="5" id="KW-0808">Transferase</keyword>
<dbReference type="GO" id="GO:0000155">
    <property type="term" value="F:phosphorelay sensor kinase activity"/>
    <property type="evidence" value="ECO:0007669"/>
    <property type="project" value="InterPro"/>
</dbReference>
<dbReference type="InterPro" id="IPR003594">
    <property type="entry name" value="HATPase_dom"/>
</dbReference>
<dbReference type="InterPro" id="IPR003661">
    <property type="entry name" value="HisK_dim/P_dom"/>
</dbReference>
<dbReference type="InterPro" id="IPR004358">
    <property type="entry name" value="Sig_transdc_His_kin-like_C"/>
</dbReference>
<keyword evidence="6" id="KW-1185">Reference proteome</keyword>
<dbReference type="CDD" id="cd00082">
    <property type="entry name" value="HisKA"/>
    <property type="match status" value="1"/>
</dbReference>
<protein>
    <recommendedName>
        <fullName evidence="2">histidine kinase</fullName>
        <ecNumber evidence="2">2.7.13.3</ecNumber>
    </recommendedName>
</protein>
<evidence type="ECO:0000259" key="4">
    <source>
        <dbReference type="PROSITE" id="PS50109"/>
    </source>
</evidence>
<evidence type="ECO:0000313" key="5">
    <source>
        <dbReference type="EMBL" id="GGZ39130.1"/>
    </source>
</evidence>
<dbReference type="CDD" id="cd00075">
    <property type="entry name" value="HATPase"/>
    <property type="match status" value="1"/>
</dbReference>
<dbReference type="RefSeq" id="WP_189487470.1">
    <property type="nucleotide sequence ID" value="NZ_BMZB01000004.1"/>
</dbReference>
<dbReference type="Pfam" id="PF00512">
    <property type="entry name" value="HisKA"/>
    <property type="match status" value="1"/>
</dbReference>
<keyword evidence="3" id="KW-0597">Phosphoprotein</keyword>
<gene>
    <name evidence="5" type="ORF">GCM10011273_26930</name>
</gene>
<dbReference type="PRINTS" id="PR00344">
    <property type="entry name" value="BCTRLSENSOR"/>
</dbReference>
<name>A0A918QAK6_9CAUL</name>
<evidence type="ECO:0000256" key="2">
    <source>
        <dbReference type="ARBA" id="ARBA00012438"/>
    </source>
</evidence>
<accession>A0A918QAK6</accession>
<dbReference type="Proteomes" id="UP000662572">
    <property type="component" value="Unassembled WGS sequence"/>
</dbReference>
<dbReference type="PANTHER" id="PTHR43547:SF2">
    <property type="entry name" value="HYBRID SIGNAL TRANSDUCTION HISTIDINE KINASE C"/>
    <property type="match status" value="1"/>
</dbReference>
<evidence type="ECO:0000256" key="1">
    <source>
        <dbReference type="ARBA" id="ARBA00000085"/>
    </source>
</evidence>
<feature type="domain" description="Histidine kinase" evidence="4">
    <location>
        <begin position="157"/>
        <end position="376"/>
    </location>
</feature>
<dbReference type="AlphaFoldDB" id="A0A918QAK6"/>
<evidence type="ECO:0000313" key="6">
    <source>
        <dbReference type="Proteomes" id="UP000662572"/>
    </source>
</evidence>
<dbReference type="EC" id="2.7.13.3" evidence="2"/>
<dbReference type="Pfam" id="PF02518">
    <property type="entry name" value="HATPase_c"/>
    <property type="match status" value="1"/>
</dbReference>
<comment type="caution">
    <text evidence="5">The sequence shown here is derived from an EMBL/GenBank/DDBJ whole genome shotgun (WGS) entry which is preliminary data.</text>
</comment>
<dbReference type="PANTHER" id="PTHR43547">
    <property type="entry name" value="TWO-COMPONENT HISTIDINE KINASE"/>
    <property type="match status" value="1"/>
</dbReference>
<comment type="catalytic activity">
    <reaction evidence="1">
        <text>ATP + protein L-histidine = ADP + protein N-phospho-L-histidine.</text>
        <dbReference type="EC" id="2.7.13.3"/>
    </reaction>
</comment>
<sequence>MRLSDFIRENTASIISDWEAFAKSLTPSGEHMGSLAIRDHISEILDFIIADIDSVQTDSEQIVKSHGEKLHDPHPSAAEVHASLRYDGGFNMDQMVSEYRALRTSVVRLWRASGVTPTSHDFDDLTRFNEAIDQALEESITDFSAKLELARNLFLGILSHDLRNPLGAISMSAELAIRLGDLSERQAMLQAQIVESSGRANEIVTNLLDMTRSRLGSGLPIIRQPMDMGFVSRQLVEEMRAMHPHQEFELTTSGDVSGIWDKARIGQVLSNLIGNAVQYGFKSTPITVRVEGMPRDIVISVHNDGFPINPADIPYLFNALTRAHSIQPSTNQPTSTSLGLGLFISKEIVTAHGGKISVTSSERDGTVFKVCFPRMQNVVELKPNQRSGKIGREHSGRA</sequence>
<dbReference type="InterPro" id="IPR036890">
    <property type="entry name" value="HATPase_C_sf"/>
</dbReference>
<organism evidence="5 6">
    <name type="scientific">Asticcacaulis endophyticus</name>
    <dbReference type="NCBI Taxonomy" id="1395890"/>
    <lineage>
        <taxon>Bacteria</taxon>
        <taxon>Pseudomonadati</taxon>
        <taxon>Pseudomonadota</taxon>
        <taxon>Alphaproteobacteria</taxon>
        <taxon>Caulobacterales</taxon>
        <taxon>Caulobacteraceae</taxon>
        <taxon>Asticcacaulis</taxon>
    </lineage>
</organism>
<dbReference type="EMBL" id="BMZB01000004">
    <property type="protein sequence ID" value="GGZ39130.1"/>
    <property type="molecule type" value="Genomic_DNA"/>
</dbReference>
<dbReference type="PROSITE" id="PS50109">
    <property type="entry name" value="HIS_KIN"/>
    <property type="match status" value="1"/>
</dbReference>
<proteinExistence type="predicted"/>
<dbReference type="SMART" id="SM00387">
    <property type="entry name" value="HATPase_c"/>
    <property type="match status" value="1"/>
</dbReference>
<dbReference type="InterPro" id="IPR036097">
    <property type="entry name" value="HisK_dim/P_sf"/>
</dbReference>
<dbReference type="InterPro" id="IPR005467">
    <property type="entry name" value="His_kinase_dom"/>
</dbReference>
<dbReference type="SUPFAM" id="SSF55874">
    <property type="entry name" value="ATPase domain of HSP90 chaperone/DNA topoisomerase II/histidine kinase"/>
    <property type="match status" value="1"/>
</dbReference>
<keyword evidence="5" id="KW-0418">Kinase</keyword>
<dbReference type="SMART" id="SM00388">
    <property type="entry name" value="HisKA"/>
    <property type="match status" value="1"/>
</dbReference>
<dbReference type="Gene3D" id="3.30.565.10">
    <property type="entry name" value="Histidine kinase-like ATPase, C-terminal domain"/>
    <property type="match status" value="1"/>
</dbReference>
<dbReference type="SUPFAM" id="SSF47384">
    <property type="entry name" value="Homodimeric domain of signal transducing histidine kinase"/>
    <property type="match status" value="1"/>
</dbReference>
<reference evidence="5" key="2">
    <citation type="submission" date="2020-09" db="EMBL/GenBank/DDBJ databases">
        <authorList>
            <person name="Sun Q."/>
            <person name="Kim S."/>
        </authorList>
    </citation>
    <scope>NUCLEOTIDE SEQUENCE</scope>
    <source>
        <strain evidence="5">KCTC 32296</strain>
    </source>
</reference>
<dbReference type="Gene3D" id="1.10.287.130">
    <property type="match status" value="1"/>
</dbReference>
<evidence type="ECO:0000256" key="3">
    <source>
        <dbReference type="ARBA" id="ARBA00022553"/>
    </source>
</evidence>